<accession>A0ABR8N4H7</accession>
<protein>
    <submittedName>
        <fullName evidence="1">Uncharacterized protein</fullName>
    </submittedName>
</protein>
<dbReference type="EMBL" id="JACXZA010000008">
    <property type="protein sequence ID" value="MBD3922176.1"/>
    <property type="molecule type" value="Genomic_DNA"/>
</dbReference>
<dbReference type="Proteomes" id="UP000609346">
    <property type="component" value="Unassembled WGS sequence"/>
</dbReference>
<proteinExistence type="predicted"/>
<sequence>MNRKKRRIRILLAGVAVLLVLYIAIDIWMVSSVKRTIRTLYLHPEQDQMMIEDSRVTEAALHTFVRREAYPLSKAEDTADFHLSVGGGLHYLIRGTVWVNYTFKGIDPNTGQSSYGSSNVPIRVQVKLDHWHWTIIDKHEEA</sequence>
<evidence type="ECO:0000313" key="1">
    <source>
        <dbReference type="EMBL" id="MBD3922176.1"/>
    </source>
</evidence>
<evidence type="ECO:0000313" key="2">
    <source>
        <dbReference type="Proteomes" id="UP000609346"/>
    </source>
</evidence>
<dbReference type="RefSeq" id="WP_191206483.1">
    <property type="nucleotide sequence ID" value="NZ_JACXZA010000008.1"/>
</dbReference>
<gene>
    <name evidence="1" type="ORF">H8B09_25700</name>
</gene>
<reference evidence="1 2" key="1">
    <citation type="submission" date="2020-09" db="EMBL/GenBank/DDBJ databases">
        <title>Paenibacillus sp. strain PR3 16S rRNA gene Genome sequencing and assembly.</title>
        <authorList>
            <person name="Kim J."/>
        </authorList>
    </citation>
    <scope>NUCLEOTIDE SEQUENCE [LARGE SCALE GENOMIC DNA]</scope>
    <source>
        <strain evidence="1 2">PR3</strain>
    </source>
</reference>
<keyword evidence="2" id="KW-1185">Reference proteome</keyword>
<name>A0ABR8N4H7_9BACL</name>
<organism evidence="1 2">
    <name type="scientific">Paenibacillus terricola</name>
    <dbReference type="NCBI Taxonomy" id="2763503"/>
    <lineage>
        <taxon>Bacteria</taxon>
        <taxon>Bacillati</taxon>
        <taxon>Bacillota</taxon>
        <taxon>Bacilli</taxon>
        <taxon>Bacillales</taxon>
        <taxon>Paenibacillaceae</taxon>
        <taxon>Paenibacillus</taxon>
    </lineage>
</organism>
<comment type="caution">
    <text evidence="1">The sequence shown here is derived from an EMBL/GenBank/DDBJ whole genome shotgun (WGS) entry which is preliminary data.</text>
</comment>